<dbReference type="GO" id="GO:0006412">
    <property type="term" value="P:translation"/>
    <property type="evidence" value="ECO:0007669"/>
    <property type="project" value="InterPro"/>
</dbReference>
<dbReference type="PANTHER" id="PTHR10902">
    <property type="entry name" value="60S RIBOSOMAL PROTEIN L35A"/>
    <property type="match status" value="1"/>
</dbReference>
<evidence type="ECO:0000256" key="3">
    <source>
        <dbReference type="ARBA" id="ARBA00023274"/>
    </source>
</evidence>
<dbReference type="EMBL" id="MPUH01001101">
    <property type="protein sequence ID" value="OMJ70304.1"/>
    <property type="molecule type" value="Genomic_DNA"/>
</dbReference>
<dbReference type="Gene3D" id="2.40.10.190">
    <property type="entry name" value="translation elongation factor selb, chain A, domain 4"/>
    <property type="match status" value="1"/>
</dbReference>
<sequence length="113" mass="12966">MVKKQDRLYSRAIFLGYRRGISLQNTNQGLLRVEGVKNRNDAKWYLGKRVAYVYRGKTANKEKGLTKHRSIQGKIISVHGDNGVVRAKFHHNLPGQAMGKLVRVMLYPFRPSN</sequence>
<dbReference type="InterPro" id="IPR009000">
    <property type="entry name" value="Transl_B-barrel_sf"/>
</dbReference>
<dbReference type="Pfam" id="PF01247">
    <property type="entry name" value="Ribosomal_L35Ae"/>
    <property type="match status" value="1"/>
</dbReference>
<evidence type="ECO:0000313" key="4">
    <source>
        <dbReference type="EMBL" id="OMJ70304.1"/>
    </source>
</evidence>
<dbReference type="GO" id="GO:0003735">
    <property type="term" value="F:structural constituent of ribosome"/>
    <property type="evidence" value="ECO:0007669"/>
    <property type="project" value="InterPro"/>
</dbReference>
<evidence type="ECO:0008006" key="6">
    <source>
        <dbReference type="Google" id="ProtNLM"/>
    </source>
</evidence>
<accession>A0A1R2B0J8</accession>
<dbReference type="InterPro" id="IPR038661">
    <property type="entry name" value="Ribosomal_eL33_sf"/>
</dbReference>
<dbReference type="SUPFAM" id="SSF50447">
    <property type="entry name" value="Translation proteins"/>
    <property type="match status" value="1"/>
</dbReference>
<dbReference type="AlphaFoldDB" id="A0A1R2B0J8"/>
<keyword evidence="3" id="KW-0687">Ribonucleoprotein</keyword>
<proteinExistence type="inferred from homology"/>
<comment type="similarity">
    <text evidence="1">Belongs to the eukaryotic ribosomal protein eL33 family.</text>
</comment>
<dbReference type="GO" id="GO:0005840">
    <property type="term" value="C:ribosome"/>
    <property type="evidence" value="ECO:0007669"/>
    <property type="project" value="UniProtKB-KW"/>
</dbReference>
<dbReference type="InterPro" id="IPR001780">
    <property type="entry name" value="Ribosomal_eL33"/>
</dbReference>
<dbReference type="HAMAP" id="MF_00573">
    <property type="entry name" value="Ribosomal_eL33"/>
    <property type="match status" value="1"/>
</dbReference>
<dbReference type="GO" id="GO:1990904">
    <property type="term" value="C:ribonucleoprotein complex"/>
    <property type="evidence" value="ECO:0007669"/>
    <property type="project" value="UniProtKB-KW"/>
</dbReference>
<evidence type="ECO:0000256" key="1">
    <source>
        <dbReference type="ARBA" id="ARBA00009269"/>
    </source>
</evidence>
<reference evidence="4 5" key="1">
    <citation type="submission" date="2016-11" db="EMBL/GenBank/DDBJ databases">
        <title>The macronuclear genome of Stentor coeruleus: a giant cell with tiny introns.</title>
        <authorList>
            <person name="Slabodnick M."/>
            <person name="Ruby J.G."/>
            <person name="Reiff S.B."/>
            <person name="Swart E.C."/>
            <person name="Gosai S."/>
            <person name="Prabakaran S."/>
            <person name="Witkowska E."/>
            <person name="Larue G.E."/>
            <person name="Fisher S."/>
            <person name="Freeman R.M."/>
            <person name="Gunawardena J."/>
            <person name="Chu W."/>
            <person name="Stover N.A."/>
            <person name="Gregory B.D."/>
            <person name="Nowacki M."/>
            <person name="Derisi J."/>
            <person name="Roy S.W."/>
            <person name="Marshall W.F."/>
            <person name="Sood P."/>
        </authorList>
    </citation>
    <scope>NUCLEOTIDE SEQUENCE [LARGE SCALE GENOMIC DNA]</scope>
    <source>
        <strain evidence="4">WM001</strain>
    </source>
</reference>
<dbReference type="Proteomes" id="UP000187209">
    <property type="component" value="Unassembled WGS sequence"/>
</dbReference>
<dbReference type="FunFam" id="2.40.10.190:FF:000001">
    <property type="entry name" value="60S ribosomal protein L35a"/>
    <property type="match status" value="1"/>
</dbReference>
<protein>
    <recommendedName>
        <fullName evidence="6">60S ribosomal protein L35a</fullName>
    </recommendedName>
</protein>
<keyword evidence="2" id="KW-0689">Ribosomal protein</keyword>
<comment type="caution">
    <text evidence="4">The sequence shown here is derived from an EMBL/GenBank/DDBJ whole genome shotgun (WGS) entry which is preliminary data.</text>
</comment>
<gene>
    <name evidence="4" type="ORF">SteCoe_31747</name>
</gene>
<keyword evidence="5" id="KW-1185">Reference proteome</keyword>
<organism evidence="4 5">
    <name type="scientific">Stentor coeruleus</name>
    <dbReference type="NCBI Taxonomy" id="5963"/>
    <lineage>
        <taxon>Eukaryota</taxon>
        <taxon>Sar</taxon>
        <taxon>Alveolata</taxon>
        <taxon>Ciliophora</taxon>
        <taxon>Postciliodesmatophora</taxon>
        <taxon>Heterotrichea</taxon>
        <taxon>Heterotrichida</taxon>
        <taxon>Stentoridae</taxon>
        <taxon>Stentor</taxon>
    </lineage>
</organism>
<dbReference type="OrthoDB" id="504467at2759"/>
<evidence type="ECO:0000313" key="5">
    <source>
        <dbReference type="Proteomes" id="UP000187209"/>
    </source>
</evidence>
<name>A0A1R2B0J8_9CILI</name>
<evidence type="ECO:0000256" key="2">
    <source>
        <dbReference type="ARBA" id="ARBA00022980"/>
    </source>
</evidence>